<keyword evidence="6 7" id="KW-0472">Membrane</keyword>
<dbReference type="Pfam" id="PF14416">
    <property type="entry name" value="PMR5N"/>
    <property type="match status" value="1"/>
</dbReference>
<feature type="transmembrane region" description="Helical" evidence="7">
    <location>
        <begin position="20"/>
        <end position="37"/>
    </location>
</feature>
<protein>
    <recommendedName>
        <fullName evidence="12">Trichome birefringence-like N-terminal domain-containing protein</fullName>
    </recommendedName>
</protein>
<dbReference type="Pfam" id="PF13839">
    <property type="entry name" value="PC-Esterase"/>
    <property type="match status" value="1"/>
</dbReference>
<evidence type="ECO:0000256" key="3">
    <source>
        <dbReference type="ARBA" id="ARBA00022692"/>
    </source>
</evidence>
<comment type="similarity">
    <text evidence="2">Belongs to the PC-esterase family. TBL subfamily.</text>
</comment>
<evidence type="ECO:0000256" key="5">
    <source>
        <dbReference type="ARBA" id="ARBA00022989"/>
    </source>
</evidence>
<accession>A0ABS8VBJ2</accession>
<comment type="caution">
    <text evidence="10">The sequence shown here is derived from an EMBL/GenBank/DDBJ whole genome shotgun (WGS) entry which is preliminary data.</text>
</comment>
<dbReference type="InterPro" id="IPR026057">
    <property type="entry name" value="TBL_C"/>
</dbReference>
<evidence type="ECO:0000256" key="1">
    <source>
        <dbReference type="ARBA" id="ARBA00004167"/>
    </source>
</evidence>
<organism evidence="10 11">
    <name type="scientific">Datura stramonium</name>
    <name type="common">Jimsonweed</name>
    <name type="synonym">Common thornapple</name>
    <dbReference type="NCBI Taxonomy" id="4076"/>
    <lineage>
        <taxon>Eukaryota</taxon>
        <taxon>Viridiplantae</taxon>
        <taxon>Streptophyta</taxon>
        <taxon>Embryophyta</taxon>
        <taxon>Tracheophyta</taxon>
        <taxon>Spermatophyta</taxon>
        <taxon>Magnoliopsida</taxon>
        <taxon>eudicotyledons</taxon>
        <taxon>Gunneridae</taxon>
        <taxon>Pentapetalae</taxon>
        <taxon>asterids</taxon>
        <taxon>lamiids</taxon>
        <taxon>Solanales</taxon>
        <taxon>Solanaceae</taxon>
        <taxon>Solanoideae</taxon>
        <taxon>Datureae</taxon>
        <taxon>Datura</taxon>
    </lineage>
</organism>
<evidence type="ECO:0008006" key="12">
    <source>
        <dbReference type="Google" id="ProtNLM"/>
    </source>
</evidence>
<reference evidence="10 11" key="1">
    <citation type="journal article" date="2021" name="BMC Genomics">
        <title>Datura genome reveals duplications of psychoactive alkaloid biosynthetic genes and high mutation rate following tissue culture.</title>
        <authorList>
            <person name="Rajewski A."/>
            <person name="Carter-House D."/>
            <person name="Stajich J."/>
            <person name="Litt A."/>
        </authorList>
    </citation>
    <scope>NUCLEOTIDE SEQUENCE [LARGE SCALE GENOMIC DNA]</scope>
    <source>
        <strain evidence="10">AR-01</strain>
    </source>
</reference>
<evidence type="ECO:0000313" key="10">
    <source>
        <dbReference type="EMBL" id="MCD9644576.1"/>
    </source>
</evidence>
<keyword evidence="4" id="KW-0735">Signal-anchor</keyword>
<feature type="domain" description="Trichome birefringence-like C-terminal" evidence="8">
    <location>
        <begin position="132"/>
        <end position="173"/>
    </location>
</feature>
<dbReference type="PANTHER" id="PTHR32285">
    <property type="entry name" value="PROTEIN TRICHOME BIREFRINGENCE-LIKE 9-RELATED"/>
    <property type="match status" value="1"/>
</dbReference>
<proteinExistence type="inferred from homology"/>
<dbReference type="PANTHER" id="PTHR32285:SF48">
    <property type="entry name" value="PROTEIN TRICHOME BIREFRINGENCE-LIKE 19"/>
    <property type="match status" value="1"/>
</dbReference>
<dbReference type="EMBL" id="JACEIK010004199">
    <property type="protein sequence ID" value="MCD9644576.1"/>
    <property type="molecule type" value="Genomic_DNA"/>
</dbReference>
<comment type="subcellular location">
    <subcellularLocation>
        <location evidence="1">Membrane</location>
        <topology evidence="1">Single-pass membrane protein</topology>
    </subcellularLocation>
</comment>
<evidence type="ECO:0000259" key="9">
    <source>
        <dbReference type="Pfam" id="PF14416"/>
    </source>
</evidence>
<name>A0ABS8VBJ2_DATST</name>
<sequence length="205" mass="23946">MELPPFWRNFSTGQRSTPRILVLISLTLIILGLIPLYHPFYRYPANLVVDHNSKITSPRLPYGTTSKDQKIKITEQEETCDVFVGEWVRNPDAPYYTNTTCWAIHEHQNCMKYGRPDTEFLKWKWKPKGCDLPIFNPYQFLDMMRNKSMAFVGDSVGRNQMQSLICLLSRNLHYILASSPNLSQELSYLSHYDLAIFIELFNSEL</sequence>
<dbReference type="InterPro" id="IPR025846">
    <property type="entry name" value="TBL_N"/>
</dbReference>
<evidence type="ECO:0000259" key="8">
    <source>
        <dbReference type="Pfam" id="PF13839"/>
    </source>
</evidence>
<evidence type="ECO:0000256" key="2">
    <source>
        <dbReference type="ARBA" id="ARBA00007727"/>
    </source>
</evidence>
<feature type="domain" description="Trichome birefringence-like N-terminal" evidence="9">
    <location>
        <begin position="78"/>
        <end position="131"/>
    </location>
</feature>
<dbReference type="InterPro" id="IPR029962">
    <property type="entry name" value="TBL"/>
</dbReference>
<evidence type="ECO:0000313" key="11">
    <source>
        <dbReference type="Proteomes" id="UP000823775"/>
    </source>
</evidence>
<keyword evidence="3 7" id="KW-0812">Transmembrane</keyword>
<dbReference type="Proteomes" id="UP000823775">
    <property type="component" value="Unassembled WGS sequence"/>
</dbReference>
<keyword evidence="11" id="KW-1185">Reference proteome</keyword>
<evidence type="ECO:0000256" key="4">
    <source>
        <dbReference type="ARBA" id="ARBA00022968"/>
    </source>
</evidence>
<gene>
    <name evidence="10" type="ORF">HAX54_032861</name>
</gene>
<evidence type="ECO:0000256" key="7">
    <source>
        <dbReference type="SAM" id="Phobius"/>
    </source>
</evidence>
<evidence type="ECO:0000256" key="6">
    <source>
        <dbReference type="ARBA" id="ARBA00023136"/>
    </source>
</evidence>
<keyword evidence="5 7" id="KW-1133">Transmembrane helix</keyword>